<evidence type="ECO:0000313" key="3">
    <source>
        <dbReference type="Proteomes" id="UP000326331"/>
    </source>
</evidence>
<organism evidence="2 3">
    <name type="scientific">Tepidiforma bonchosmolovskayae</name>
    <dbReference type="NCBI Taxonomy" id="2601677"/>
    <lineage>
        <taxon>Bacteria</taxon>
        <taxon>Bacillati</taxon>
        <taxon>Chloroflexota</taxon>
        <taxon>Tepidiformia</taxon>
        <taxon>Tepidiformales</taxon>
        <taxon>Tepidiformaceae</taxon>
        <taxon>Tepidiforma</taxon>
    </lineage>
</organism>
<name>A0ABX6C422_9CHLR</name>
<evidence type="ECO:0000313" key="2">
    <source>
        <dbReference type="EMBL" id="QFG03438.1"/>
    </source>
</evidence>
<dbReference type="Gene3D" id="1.20.120.450">
    <property type="entry name" value="dinb family like domain"/>
    <property type="match status" value="1"/>
</dbReference>
<dbReference type="InterPro" id="IPR034660">
    <property type="entry name" value="DinB/YfiT-like"/>
</dbReference>
<protein>
    <submittedName>
        <fullName evidence="2">DinB family protein</fullName>
    </submittedName>
</protein>
<dbReference type="EMBL" id="CP042829">
    <property type="protein sequence ID" value="QFG03438.1"/>
    <property type="molecule type" value="Genomic_DNA"/>
</dbReference>
<proteinExistence type="predicted"/>
<accession>A0ABX6C422</accession>
<reference evidence="2 3" key="1">
    <citation type="submission" date="2019-10" db="EMBL/GenBank/DDBJ databases">
        <title>Thermopilla bonchosmolovskayae gen. nov., sp. nov., a moderately thermophilic Chloroflexi bacterium from a Chukotka hot spring (Arctic, Russia), representing a novel classis Thermopillaia, which include previously uncultivated lineage OLB14.</title>
        <authorList>
            <person name="Kochetkova T.V."/>
            <person name="Zayulina K.S."/>
            <person name="Zhigarkov V.S."/>
            <person name="Minaev N.V."/>
            <person name="Novikov A."/>
            <person name="Toshchakov S.V."/>
            <person name="Elcheninov A.G."/>
            <person name="Kublanov I.V."/>
        </authorList>
    </citation>
    <scope>NUCLEOTIDE SEQUENCE [LARGE SCALE GENOMIC DNA]</scope>
    <source>
        <strain evidence="2 3">3753O</strain>
    </source>
</reference>
<dbReference type="Proteomes" id="UP000326331">
    <property type="component" value="Chromosome"/>
</dbReference>
<dbReference type="InterPro" id="IPR024775">
    <property type="entry name" value="DinB-like"/>
</dbReference>
<keyword evidence="3" id="KW-1185">Reference proteome</keyword>
<evidence type="ECO:0000259" key="1">
    <source>
        <dbReference type="Pfam" id="PF12867"/>
    </source>
</evidence>
<gene>
    <name evidence="2" type="ORF">Tbon_09050</name>
</gene>
<dbReference type="SUPFAM" id="SSF109854">
    <property type="entry name" value="DinB/YfiT-like putative metalloenzymes"/>
    <property type="match status" value="1"/>
</dbReference>
<feature type="domain" description="DinB-like" evidence="1">
    <location>
        <begin position="24"/>
        <end position="163"/>
    </location>
</feature>
<dbReference type="Pfam" id="PF12867">
    <property type="entry name" value="DinB_2"/>
    <property type="match status" value="1"/>
</dbReference>
<sequence length="177" mass="20074">MEDWMTGIRELLIDGIEQVNSWWDDALKNLTDEQANWLLPGNTVSIGFNAWHALRTQDDIVNFVLQGRKPTVWMSEGFAERLGLPPVGQGTGMPLEDARKLQVQVAPLREYNQRVKEVTLEFIKNVPLEDLEAIQPIRPLGEMPKWKVLRQVVMTHSFMHLGEVNAIKGAQGMAFGI</sequence>